<dbReference type="PANTHER" id="PTHR43194:SF5">
    <property type="entry name" value="PIMELOYL-[ACYL-CARRIER PROTEIN] METHYL ESTER ESTERASE"/>
    <property type="match status" value="1"/>
</dbReference>
<reference evidence="2" key="1">
    <citation type="submission" date="2021-01" db="EMBL/GenBank/DDBJ databases">
        <title>Whole genome shotgun sequence of Sphaerimonospora thailandensis NBRC 107569.</title>
        <authorList>
            <person name="Komaki H."/>
            <person name="Tamura T."/>
        </authorList>
    </citation>
    <scope>NUCLEOTIDE SEQUENCE</scope>
    <source>
        <strain evidence="2">NBRC 107569</strain>
    </source>
</reference>
<gene>
    <name evidence="2" type="ORF">Mth01_42180</name>
</gene>
<dbReference type="InterPro" id="IPR029058">
    <property type="entry name" value="AB_hydrolase_fold"/>
</dbReference>
<dbReference type="InterPro" id="IPR000073">
    <property type="entry name" value="AB_hydrolase_1"/>
</dbReference>
<protein>
    <submittedName>
        <fullName evidence="2">Hydrolase</fullName>
    </submittedName>
</protein>
<comment type="caution">
    <text evidence="2">The sequence shown here is derived from an EMBL/GenBank/DDBJ whole genome shotgun (WGS) entry which is preliminary data.</text>
</comment>
<dbReference type="AlphaFoldDB" id="A0A8J3RBV0"/>
<dbReference type="GO" id="GO:0016787">
    <property type="term" value="F:hydrolase activity"/>
    <property type="evidence" value="ECO:0007669"/>
    <property type="project" value="UniProtKB-KW"/>
</dbReference>
<dbReference type="PANTHER" id="PTHR43194">
    <property type="entry name" value="HYDROLASE ALPHA/BETA FOLD FAMILY"/>
    <property type="match status" value="1"/>
</dbReference>
<keyword evidence="3" id="KW-1185">Reference proteome</keyword>
<dbReference type="Proteomes" id="UP000610966">
    <property type="component" value="Unassembled WGS sequence"/>
</dbReference>
<organism evidence="2 3">
    <name type="scientific">Sphaerimonospora thailandensis</name>
    <dbReference type="NCBI Taxonomy" id="795644"/>
    <lineage>
        <taxon>Bacteria</taxon>
        <taxon>Bacillati</taxon>
        <taxon>Actinomycetota</taxon>
        <taxon>Actinomycetes</taxon>
        <taxon>Streptosporangiales</taxon>
        <taxon>Streptosporangiaceae</taxon>
        <taxon>Sphaerimonospora</taxon>
    </lineage>
</organism>
<dbReference type="InterPro" id="IPR050228">
    <property type="entry name" value="Carboxylesterase_BioH"/>
</dbReference>
<dbReference type="Gene3D" id="3.40.50.1820">
    <property type="entry name" value="alpha/beta hydrolase"/>
    <property type="match status" value="1"/>
</dbReference>
<dbReference type="SUPFAM" id="SSF53474">
    <property type="entry name" value="alpha/beta-Hydrolases"/>
    <property type="match status" value="1"/>
</dbReference>
<proteinExistence type="predicted"/>
<dbReference type="Pfam" id="PF12697">
    <property type="entry name" value="Abhydrolase_6"/>
    <property type="match status" value="1"/>
</dbReference>
<keyword evidence="2" id="KW-0378">Hydrolase</keyword>
<evidence type="ECO:0000313" key="2">
    <source>
        <dbReference type="EMBL" id="GIH71965.1"/>
    </source>
</evidence>
<dbReference type="EMBL" id="BOOG01000042">
    <property type="protein sequence ID" value="GIH71965.1"/>
    <property type="molecule type" value="Genomic_DNA"/>
</dbReference>
<sequence>MAIPLAVQTYTPDRPDEGLPPVLLIHGLCSDGRRDWVETGTVAALTDAGRTVVVADLPGHGDSPAPAAAAEAGAGAIAVALLAALDGALAGTPGGTSGGAFDVVGYSLGARLAWELPEAAPGRVRRAVLGGLSPAEPFAAVDIEALRAAVGGGPEPADPFTAMFAGMLGAQGDRAAGLVTCVEGLRSTPFEPTGWAGRTPPVFIVGQDDMMVRGIERIVGLAGAADPVTVPGDHFQVLASAEFRTAVVKALTGRE</sequence>
<accession>A0A8J3RBV0</accession>
<feature type="domain" description="AB hydrolase-1" evidence="1">
    <location>
        <begin position="22"/>
        <end position="238"/>
    </location>
</feature>
<evidence type="ECO:0000313" key="3">
    <source>
        <dbReference type="Proteomes" id="UP000610966"/>
    </source>
</evidence>
<name>A0A8J3RBV0_9ACTN</name>
<evidence type="ECO:0000259" key="1">
    <source>
        <dbReference type="Pfam" id="PF12697"/>
    </source>
</evidence>
<dbReference type="RefSeq" id="WP_204017643.1">
    <property type="nucleotide sequence ID" value="NZ_BOOG01000042.1"/>
</dbReference>